<keyword evidence="2" id="KW-0812">Transmembrane</keyword>
<name>A0AAE0YMP4_9GAST</name>
<keyword evidence="2" id="KW-0472">Membrane</keyword>
<gene>
    <name evidence="3" type="ORF">RRG08_018377</name>
</gene>
<evidence type="ECO:0000313" key="3">
    <source>
        <dbReference type="EMBL" id="KAK3750608.1"/>
    </source>
</evidence>
<dbReference type="EMBL" id="JAWDGP010005863">
    <property type="protein sequence ID" value="KAK3750608.1"/>
    <property type="molecule type" value="Genomic_DNA"/>
</dbReference>
<accession>A0AAE0YMP4</accession>
<reference evidence="3" key="1">
    <citation type="journal article" date="2023" name="G3 (Bethesda)">
        <title>A reference genome for the long-term kleptoplast-retaining sea slug Elysia crispata morphotype clarki.</title>
        <authorList>
            <person name="Eastman K.E."/>
            <person name="Pendleton A.L."/>
            <person name="Shaikh M.A."/>
            <person name="Suttiyut T."/>
            <person name="Ogas R."/>
            <person name="Tomko P."/>
            <person name="Gavelis G."/>
            <person name="Widhalm J.R."/>
            <person name="Wisecaver J.H."/>
        </authorList>
    </citation>
    <scope>NUCLEOTIDE SEQUENCE</scope>
    <source>
        <strain evidence="3">ECLA1</strain>
    </source>
</reference>
<dbReference type="AlphaFoldDB" id="A0AAE0YMP4"/>
<sequence>MYISPGLLPPQASGVIGYMFSIGYLCFCAVSSLVNFMVEVLNAGRFQLFGSPSPLANPREPGAAAGSVNSQGRRLQRSPRLGRTGCEWVAADEKSCVCCPEQASRRAVSGLGCSVRDLG</sequence>
<evidence type="ECO:0000256" key="2">
    <source>
        <dbReference type="SAM" id="Phobius"/>
    </source>
</evidence>
<evidence type="ECO:0000313" key="4">
    <source>
        <dbReference type="Proteomes" id="UP001283361"/>
    </source>
</evidence>
<protein>
    <submittedName>
        <fullName evidence="3">Uncharacterized protein</fullName>
    </submittedName>
</protein>
<keyword evidence="4" id="KW-1185">Reference proteome</keyword>
<feature type="region of interest" description="Disordered" evidence="1">
    <location>
        <begin position="57"/>
        <end position="78"/>
    </location>
</feature>
<dbReference type="Proteomes" id="UP001283361">
    <property type="component" value="Unassembled WGS sequence"/>
</dbReference>
<feature type="transmembrane region" description="Helical" evidence="2">
    <location>
        <begin position="15"/>
        <end position="38"/>
    </location>
</feature>
<keyword evidence="2" id="KW-1133">Transmembrane helix</keyword>
<evidence type="ECO:0000256" key="1">
    <source>
        <dbReference type="SAM" id="MobiDB-lite"/>
    </source>
</evidence>
<comment type="caution">
    <text evidence="3">The sequence shown here is derived from an EMBL/GenBank/DDBJ whole genome shotgun (WGS) entry which is preliminary data.</text>
</comment>
<organism evidence="3 4">
    <name type="scientific">Elysia crispata</name>
    <name type="common">lettuce slug</name>
    <dbReference type="NCBI Taxonomy" id="231223"/>
    <lineage>
        <taxon>Eukaryota</taxon>
        <taxon>Metazoa</taxon>
        <taxon>Spiralia</taxon>
        <taxon>Lophotrochozoa</taxon>
        <taxon>Mollusca</taxon>
        <taxon>Gastropoda</taxon>
        <taxon>Heterobranchia</taxon>
        <taxon>Euthyneura</taxon>
        <taxon>Panpulmonata</taxon>
        <taxon>Sacoglossa</taxon>
        <taxon>Placobranchoidea</taxon>
        <taxon>Plakobranchidae</taxon>
        <taxon>Elysia</taxon>
    </lineage>
</organism>
<proteinExistence type="predicted"/>